<dbReference type="Pfam" id="PF06580">
    <property type="entry name" value="His_kinase"/>
    <property type="match status" value="1"/>
</dbReference>
<keyword evidence="1" id="KW-0808">Transferase</keyword>
<dbReference type="EMBL" id="CZAE01000002">
    <property type="protein sequence ID" value="CUO50008.1"/>
    <property type="molecule type" value="Genomic_DNA"/>
</dbReference>
<keyword evidence="1" id="KW-0418">Kinase</keyword>
<accession>A0A3E5GKW7</accession>
<dbReference type="GO" id="GO:0016020">
    <property type="term" value="C:membrane"/>
    <property type="evidence" value="ECO:0007669"/>
    <property type="project" value="InterPro"/>
</dbReference>
<dbReference type="RefSeq" id="WP_029425556.1">
    <property type="nucleotide sequence ID" value="NZ_CABMFH010000002.1"/>
</dbReference>
<dbReference type="PANTHER" id="PTHR34220">
    <property type="entry name" value="SENSOR HISTIDINE KINASE YPDA"/>
    <property type="match status" value="1"/>
</dbReference>
<dbReference type="PANTHER" id="PTHR34220:SF7">
    <property type="entry name" value="SENSOR HISTIDINE KINASE YPDA"/>
    <property type="match status" value="1"/>
</dbReference>
<reference evidence="1 2" key="1">
    <citation type="submission" date="2015-09" db="EMBL/GenBank/DDBJ databases">
        <authorList>
            <consortium name="Pathogen Informatics"/>
        </authorList>
    </citation>
    <scope>NUCLEOTIDE SEQUENCE [LARGE SCALE GENOMIC DNA]</scope>
    <source>
        <strain evidence="1 2">2789STDY5834846</strain>
    </source>
</reference>
<organism evidence="1 2">
    <name type="scientific">Bacteroides faecis</name>
    <dbReference type="NCBI Taxonomy" id="674529"/>
    <lineage>
        <taxon>Bacteria</taxon>
        <taxon>Pseudomonadati</taxon>
        <taxon>Bacteroidota</taxon>
        <taxon>Bacteroidia</taxon>
        <taxon>Bacteroidales</taxon>
        <taxon>Bacteroidaceae</taxon>
        <taxon>Bacteroides</taxon>
    </lineage>
</organism>
<dbReference type="InterPro" id="IPR050640">
    <property type="entry name" value="Bact_2-comp_sensor_kinase"/>
</dbReference>
<evidence type="ECO:0000313" key="1">
    <source>
        <dbReference type="EMBL" id="CUO50008.1"/>
    </source>
</evidence>
<name>A0A3E5GKW7_9BACE</name>
<gene>
    <name evidence="1" type="primary">yehU_2</name>
    <name evidence="1" type="ORF">ERS852461_00393</name>
</gene>
<proteinExistence type="predicted"/>
<dbReference type="EC" id="2.7.13.3" evidence="1"/>
<sequence length="348" mass="40643">MSVKRILYSALKVIGVFLIISFMVFRGNLVREVGFGFNLSTGINLLMILTFSGLIYLNTNVLIPRYLFKGRYKAYAGYMGYLIVFMALFMMGGLYILKQYYKIPDQIVTINPIFFLFLLINVIAFVLYFLTFSFTLFFRRWVNDQQLLNKLENDNLQTELTRLKEQIQPDFLSKMLNEAQLLAKKDADKASALIFKLGSLLRYQLYESVHEKVFLSDEIHFVTDYLELEKMYNERLEYKIQVENEVRYIQIPPLLFMPLIEYAVRESADNEDGAENQIAIGFQAKEEGLLFTCTYHCSDMNTLQHMPQASLPAFGQLQKRLDLLYPGHYLLENQYDHQSSCTTNLKLM</sequence>
<protein>
    <submittedName>
        <fullName evidence="1">Signal transduction histidine kinase, LytS</fullName>
        <ecNumber evidence="1">2.7.13.3</ecNumber>
    </submittedName>
</protein>
<dbReference type="GO" id="GO:0000155">
    <property type="term" value="F:phosphorelay sensor kinase activity"/>
    <property type="evidence" value="ECO:0007669"/>
    <property type="project" value="InterPro"/>
</dbReference>
<dbReference type="Proteomes" id="UP000095606">
    <property type="component" value="Unassembled WGS sequence"/>
</dbReference>
<dbReference type="InterPro" id="IPR010559">
    <property type="entry name" value="Sig_transdc_His_kin_internal"/>
</dbReference>
<dbReference type="AlphaFoldDB" id="A0A3E5GKW7"/>
<accession>A0A174FM80</accession>
<dbReference type="GeneID" id="69590484"/>
<evidence type="ECO:0000313" key="2">
    <source>
        <dbReference type="Proteomes" id="UP000095606"/>
    </source>
</evidence>